<dbReference type="Proteomes" id="UP000261540">
    <property type="component" value="Unplaced"/>
</dbReference>
<feature type="domain" description="Ig-like" evidence="4">
    <location>
        <begin position="22"/>
        <end position="120"/>
    </location>
</feature>
<dbReference type="InterPro" id="IPR013783">
    <property type="entry name" value="Ig-like_fold"/>
</dbReference>
<dbReference type="PROSITE" id="PS50835">
    <property type="entry name" value="IG_LIKE"/>
    <property type="match status" value="3"/>
</dbReference>
<evidence type="ECO:0000259" key="4">
    <source>
        <dbReference type="PROSITE" id="PS50835"/>
    </source>
</evidence>
<dbReference type="GeneTree" id="ENSGT01060000248704"/>
<evidence type="ECO:0000256" key="1">
    <source>
        <dbReference type="ARBA" id="ARBA00023157"/>
    </source>
</evidence>
<evidence type="ECO:0000256" key="2">
    <source>
        <dbReference type="ARBA" id="ARBA00023319"/>
    </source>
</evidence>
<dbReference type="AlphaFoldDB" id="A0A3B3Q9C6"/>
<keyword evidence="6" id="KW-1185">Reference proteome</keyword>
<dbReference type="InterPro" id="IPR036179">
    <property type="entry name" value="Ig-like_dom_sf"/>
</dbReference>
<dbReference type="InterPro" id="IPR003597">
    <property type="entry name" value="Ig_C1-set"/>
</dbReference>
<reference evidence="5" key="1">
    <citation type="submission" date="2025-08" db="UniProtKB">
        <authorList>
            <consortium name="Ensembl"/>
        </authorList>
    </citation>
    <scope>IDENTIFICATION</scope>
</reference>
<organism evidence="5 6">
    <name type="scientific">Paramormyrops kingsleyae</name>
    <dbReference type="NCBI Taxonomy" id="1676925"/>
    <lineage>
        <taxon>Eukaryota</taxon>
        <taxon>Metazoa</taxon>
        <taxon>Chordata</taxon>
        <taxon>Craniata</taxon>
        <taxon>Vertebrata</taxon>
        <taxon>Euteleostomi</taxon>
        <taxon>Actinopterygii</taxon>
        <taxon>Neopterygii</taxon>
        <taxon>Teleostei</taxon>
        <taxon>Osteoglossocephala</taxon>
        <taxon>Osteoglossomorpha</taxon>
        <taxon>Osteoglossiformes</taxon>
        <taxon>Mormyridae</taxon>
        <taxon>Paramormyrops</taxon>
    </lineage>
</organism>
<accession>A0A3B3Q9C6</accession>
<dbReference type="InterPro" id="IPR050380">
    <property type="entry name" value="Immune_Resp_Modulators"/>
</dbReference>
<keyword evidence="1" id="KW-1015">Disulfide bond</keyword>
<dbReference type="PROSITE" id="PS00290">
    <property type="entry name" value="IG_MHC"/>
    <property type="match status" value="1"/>
</dbReference>
<evidence type="ECO:0000256" key="3">
    <source>
        <dbReference type="SAM" id="MobiDB-lite"/>
    </source>
</evidence>
<keyword evidence="2" id="KW-0393">Immunoglobulin domain</keyword>
<dbReference type="CDD" id="cd00098">
    <property type="entry name" value="IgC1"/>
    <property type="match status" value="1"/>
</dbReference>
<evidence type="ECO:0000313" key="6">
    <source>
        <dbReference type="Proteomes" id="UP000261540"/>
    </source>
</evidence>
<feature type="domain" description="Ig-like" evidence="4">
    <location>
        <begin position="234"/>
        <end position="331"/>
    </location>
</feature>
<dbReference type="STRING" id="1676925.ENSPKIP00000002778"/>
<dbReference type="PANTHER" id="PTHR23411">
    <property type="entry name" value="TAPASIN"/>
    <property type="match status" value="1"/>
</dbReference>
<dbReference type="InterPro" id="IPR007110">
    <property type="entry name" value="Ig-like_dom"/>
</dbReference>
<dbReference type="Pfam" id="PF07654">
    <property type="entry name" value="C1-set"/>
    <property type="match status" value="3"/>
</dbReference>
<feature type="domain" description="Ig-like" evidence="4">
    <location>
        <begin position="137"/>
        <end position="225"/>
    </location>
</feature>
<name>A0A3B3Q9C6_9TELE</name>
<feature type="region of interest" description="Disordered" evidence="3">
    <location>
        <begin position="322"/>
        <end position="341"/>
    </location>
</feature>
<reference evidence="5" key="2">
    <citation type="submission" date="2025-09" db="UniProtKB">
        <authorList>
            <consortium name="Ensembl"/>
        </authorList>
    </citation>
    <scope>IDENTIFICATION</scope>
</reference>
<dbReference type="InterPro" id="IPR003006">
    <property type="entry name" value="Ig/MHC_CS"/>
</dbReference>
<evidence type="ECO:0000313" key="5">
    <source>
        <dbReference type="Ensembl" id="ENSPKIP00000002778.1"/>
    </source>
</evidence>
<dbReference type="SUPFAM" id="SSF48726">
    <property type="entry name" value="Immunoglobulin"/>
    <property type="match status" value="3"/>
</dbReference>
<dbReference type="FunFam" id="2.60.40.10:FF:000283">
    <property type="entry name" value="Immunoglobulin kappa constant"/>
    <property type="match status" value="1"/>
</dbReference>
<dbReference type="Ensembl" id="ENSPKIT00000026730.1">
    <property type="protein sequence ID" value="ENSPKIP00000002778.1"/>
    <property type="gene ID" value="ENSPKIG00000020542.1"/>
</dbReference>
<protein>
    <recommendedName>
        <fullName evidence="4">Ig-like domain-containing protein</fullName>
    </recommendedName>
</protein>
<dbReference type="SMART" id="SM00407">
    <property type="entry name" value="IGc1"/>
    <property type="match status" value="3"/>
</dbReference>
<proteinExistence type="predicted"/>
<sequence>MNHCDAFDYWGKGTKVTVGAKPPSYIYPLHQCGSGDSRGDISLGCIASGFSPLDALSFKWNDGNGNALRDLHQYSPVMVSGSTMMVSHITVKAADWNSKKSYRCAAHHQTLGPGKSETLQKPDQPCRLYLDVTLKPPRVREMFIDNRAVLECIISGEDKAVREAEVTWMLDSVQVTDKITQIGTEKADQLFRKSSILTTNNWEGGKTVKCSVQQKGGPTITKTLSFGQKGTTKPTVSIQTPSPEDLDRKSEFFLLCLVTGFYPEEIYIMWQVNGGKYEEGITGELWKTGDQYSVTSLFKVSKVDWDNGNMYNCSARHASEKEAQIPSHPVSKLTGNSMECP</sequence>
<dbReference type="Gene3D" id="2.60.40.10">
    <property type="entry name" value="Immunoglobulins"/>
    <property type="match status" value="3"/>
</dbReference>